<dbReference type="AlphaFoldDB" id="A0A9P5E6A6"/>
<sequence>MSPRIHEYRGRHFFRGFSTALVPTEKIDDMVFWHFFYDAEGSHLPYPHLEDTEYPDLDLQDLAGARKPIVMQTDKFRSELLFQADEFQEAAEPYTTQSVMDVLLSATNRKLKLYVKDEYSYQERKLLPDGQVHVETKTIITYKTIKDRVEELGEWEKVPRGKNLLCVRNWDLRDIIRRIGNQTTTPITVVPGLLWKIPSPTSPFRSCCSCESDEANDKTSLHHVIQHLVPTKHLTNSDSVVDLDKHIDGAVIFGPWKQWENPWRSTDASSPSSDPAESTVLGNSDTSSQPTTANSRSITPSEVIRQRAGRLSLLVHERKSHKGITQELGNRYRYLTHPINQVQPN</sequence>
<comment type="caution">
    <text evidence="2">The sequence shown here is derived from an EMBL/GenBank/DDBJ whole genome shotgun (WGS) entry which is preliminary data.</text>
</comment>
<feature type="region of interest" description="Disordered" evidence="1">
    <location>
        <begin position="263"/>
        <end position="301"/>
    </location>
</feature>
<evidence type="ECO:0000256" key="1">
    <source>
        <dbReference type="SAM" id="MobiDB-lite"/>
    </source>
</evidence>
<accession>A0A9P5E6A6</accession>
<dbReference type="EMBL" id="LUFC02000442">
    <property type="protein sequence ID" value="KAF4497300.1"/>
    <property type="molecule type" value="Genomic_DNA"/>
</dbReference>
<name>A0A9P5E6A6_9HYPO</name>
<evidence type="ECO:0000313" key="2">
    <source>
        <dbReference type="EMBL" id="KAF4497300.1"/>
    </source>
</evidence>
<protein>
    <submittedName>
        <fullName evidence="2">Uncharacterized protein</fullName>
    </submittedName>
</protein>
<keyword evidence="3" id="KW-1185">Reference proteome</keyword>
<evidence type="ECO:0000313" key="3">
    <source>
        <dbReference type="Proteomes" id="UP000737391"/>
    </source>
</evidence>
<feature type="compositionally biased region" description="Low complexity" evidence="1">
    <location>
        <begin position="265"/>
        <end position="279"/>
    </location>
</feature>
<dbReference type="OrthoDB" id="1577640at2759"/>
<feature type="compositionally biased region" description="Polar residues" evidence="1">
    <location>
        <begin position="280"/>
        <end position="300"/>
    </location>
</feature>
<organism evidence="2 3">
    <name type="scientific">Fusarium agapanthi</name>
    <dbReference type="NCBI Taxonomy" id="1803897"/>
    <lineage>
        <taxon>Eukaryota</taxon>
        <taxon>Fungi</taxon>
        <taxon>Dikarya</taxon>
        <taxon>Ascomycota</taxon>
        <taxon>Pezizomycotina</taxon>
        <taxon>Sordariomycetes</taxon>
        <taxon>Hypocreomycetidae</taxon>
        <taxon>Hypocreales</taxon>
        <taxon>Nectriaceae</taxon>
        <taxon>Fusarium</taxon>
        <taxon>Fusarium fujikuroi species complex</taxon>
    </lineage>
</organism>
<reference evidence="2" key="1">
    <citation type="submission" date="2020-01" db="EMBL/GenBank/DDBJ databases">
        <title>Identification and distribution of gene clusters putatively required for synthesis of sphingolipid metabolism inhibitors in phylogenetically diverse species of the filamentous fungus Fusarium.</title>
        <authorList>
            <person name="Kim H.-S."/>
            <person name="Busman M."/>
            <person name="Brown D.W."/>
            <person name="Divon H."/>
            <person name="Uhlig S."/>
            <person name="Proctor R.H."/>
        </authorList>
    </citation>
    <scope>NUCLEOTIDE SEQUENCE</scope>
    <source>
        <strain evidence="2">NRRL 31653</strain>
    </source>
</reference>
<gene>
    <name evidence="2" type="ORF">FAGAP_6542</name>
</gene>
<dbReference type="Proteomes" id="UP000737391">
    <property type="component" value="Unassembled WGS sequence"/>
</dbReference>
<proteinExistence type="predicted"/>